<keyword evidence="1" id="KW-0812">Transmembrane</keyword>
<protein>
    <submittedName>
        <fullName evidence="2">DUF2182 domain-containing protein</fullName>
    </submittedName>
</protein>
<dbReference type="OrthoDB" id="980055at2"/>
<name>A0A4Y9SX78_9BURK</name>
<gene>
    <name evidence="2" type="ORF">E4L96_00600</name>
</gene>
<feature type="transmembrane region" description="Helical" evidence="1">
    <location>
        <begin position="40"/>
        <end position="62"/>
    </location>
</feature>
<proteinExistence type="predicted"/>
<dbReference type="InterPro" id="IPR018688">
    <property type="entry name" value="PpoB2-like"/>
</dbReference>
<comment type="caution">
    <text evidence="2">The sequence shown here is derived from an EMBL/GenBank/DDBJ whole genome shotgun (WGS) entry which is preliminary data.</text>
</comment>
<keyword evidence="3" id="KW-1185">Reference proteome</keyword>
<dbReference type="AlphaFoldDB" id="A0A4Y9SX78"/>
<keyword evidence="1" id="KW-1133">Transmembrane helix</keyword>
<evidence type="ECO:0000256" key="1">
    <source>
        <dbReference type="SAM" id="Phobius"/>
    </source>
</evidence>
<organism evidence="2 3">
    <name type="scientific">Zemynaea arenosa</name>
    <dbReference type="NCBI Taxonomy" id="2561931"/>
    <lineage>
        <taxon>Bacteria</taxon>
        <taxon>Pseudomonadati</taxon>
        <taxon>Pseudomonadota</taxon>
        <taxon>Betaproteobacteria</taxon>
        <taxon>Burkholderiales</taxon>
        <taxon>Oxalobacteraceae</taxon>
        <taxon>Telluria group</taxon>
        <taxon>Zemynaea</taxon>
    </lineage>
</organism>
<evidence type="ECO:0000313" key="2">
    <source>
        <dbReference type="EMBL" id="TFW30147.1"/>
    </source>
</evidence>
<dbReference type="EMBL" id="SPVF01000008">
    <property type="protein sequence ID" value="TFW30147.1"/>
    <property type="molecule type" value="Genomic_DNA"/>
</dbReference>
<feature type="transmembrane region" description="Helical" evidence="1">
    <location>
        <begin position="126"/>
        <end position="145"/>
    </location>
</feature>
<dbReference type="Pfam" id="PF09948">
    <property type="entry name" value="PpoB2"/>
    <property type="match status" value="1"/>
</dbReference>
<dbReference type="Proteomes" id="UP000298438">
    <property type="component" value="Unassembled WGS sequence"/>
</dbReference>
<dbReference type="RefSeq" id="WP_135205304.1">
    <property type="nucleotide sequence ID" value="NZ_SPVF01000008.1"/>
</dbReference>
<accession>A0A4Y9SX78</accession>
<keyword evidence="1" id="KW-0472">Membrane</keyword>
<feature type="transmembrane region" description="Helical" evidence="1">
    <location>
        <begin position="83"/>
        <end position="106"/>
    </location>
</feature>
<evidence type="ECO:0000313" key="3">
    <source>
        <dbReference type="Proteomes" id="UP000298438"/>
    </source>
</evidence>
<sequence length="221" mass="23585">MGMASAAAAWPLMDDMGGIPMPGGWSLSTVWLPLCGQSWLAAWLHFTAMWAVMMVPMMLPALAPPLWRYRAALARSGVARRQALSKCVAAAFGWSVVWLMAGVVLYPFGAMASEMLLQVPRLSAQVPMLSLAAGSLGAWWHLATWRARCKEMPRTAHSGVPAHAAWRHGVALGTHCVRACTGLMAALLAAGLMDWPVCAAGTALVLGERLLARPSIQSKNA</sequence>
<reference evidence="2 3" key="1">
    <citation type="submission" date="2019-03" db="EMBL/GenBank/DDBJ databases">
        <title>Draft Genome Sequence of Massilia arenosa sp. nov., a Novel Massilia Species Isolated from a Sandy-loam Maize Soil.</title>
        <authorList>
            <person name="Raths R."/>
            <person name="Peta V."/>
            <person name="Bucking H."/>
        </authorList>
    </citation>
    <scope>NUCLEOTIDE SEQUENCE [LARGE SCALE GENOMIC DNA]</scope>
    <source>
        <strain evidence="2 3">MC02</strain>
    </source>
</reference>